<organism evidence="3 4">
    <name type="scientific">Nitrosomonas communis</name>
    <dbReference type="NCBI Taxonomy" id="44574"/>
    <lineage>
        <taxon>Bacteria</taxon>
        <taxon>Pseudomonadati</taxon>
        <taxon>Pseudomonadota</taxon>
        <taxon>Betaproteobacteria</taxon>
        <taxon>Nitrosomonadales</taxon>
        <taxon>Nitrosomonadaceae</taxon>
        <taxon>Nitrosomonas</taxon>
    </lineage>
</organism>
<dbReference type="AlphaFoldDB" id="A0A5D3YET8"/>
<evidence type="ECO:0000259" key="2">
    <source>
        <dbReference type="Pfam" id="PF13612"/>
    </source>
</evidence>
<evidence type="ECO:0000313" key="3">
    <source>
        <dbReference type="EMBL" id="TYP91650.1"/>
    </source>
</evidence>
<keyword evidence="1" id="KW-1133">Transmembrane helix</keyword>
<comment type="caution">
    <text evidence="3">The sequence shown here is derived from an EMBL/GenBank/DDBJ whole genome shotgun (WGS) entry which is preliminary data.</text>
</comment>
<name>A0A5D3YET8_9PROT</name>
<dbReference type="OrthoDB" id="8550240at2"/>
<keyword evidence="1" id="KW-0472">Membrane</keyword>
<reference evidence="3 4" key="1">
    <citation type="submission" date="2019-07" db="EMBL/GenBank/DDBJ databases">
        <title>Active sludge and wastewater microbial communities from Klosterneuburg, Austria.</title>
        <authorList>
            <person name="Wagner M."/>
        </authorList>
    </citation>
    <scope>NUCLEOTIDE SEQUENCE [LARGE SCALE GENOMIC DNA]</scope>
    <source>
        <strain evidence="3 4">Nm2</strain>
    </source>
</reference>
<gene>
    <name evidence="3" type="ORF">BCL69_100879</name>
</gene>
<keyword evidence="1" id="KW-0812">Transmembrane</keyword>
<protein>
    <submittedName>
        <fullName evidence="3">DDE family transposase</fullName>
    </submittedName>
</protein>
<accession>A0A5D3YET8</accession>
<feature type="domain" description="Transposase DDE" evidence="2">
    <location>
        <begin position="32"/>
        <end position="130"/>
    </location>
</feature>
<dbReference type="EMBL" id="VNHT01000008">
    <property type="protein sequence ID" value="TYP91650.1"/>
    <property type="molecule type" value="Genomic_DNA"/>
</dbReference>
<dbReference type="InterPro" id="IPR025668">
    <property type="entry name" value="Tnp_DDE_dom"/>
</dbReference>
<dbReference type="Pfam" id="PF13612">
    <property type="entry name" value="DDE_Tnp_1_3"/>
    <property type="match status" value="1"/>
</dbReference>
<dbReference type="Proteomes" id="UP000324176">
    <property type="component" value="Unassembled WGS sequence"/>
</dbReference>
<evidence type="ECO:0000256" key="1">
    <source>
        <dbReference type="SAM" id="Phobius"/>
    </source>
</evidence>
<feature type="transmembrane region" description="Helical" evidence="1">
    <location>
        <begin position="131"/>
        <end position="149"/>
    </location>
</feature>
<proteinExistence type="predicted"/>
<sequence length="157" mass="17883">MVAYNDGRVCCSGKNLHGLVLWVQTAFGHQCPGELLGVKITVGNVDDRDFLPALTRSSFGKLFGDRGYLSQPLFEQLWQQGVQLVTKVRKNIKNKLLPLFAKLLLRKHSIIETINNQLKNISQIKHSRHRYPFNFFVNLIAGLVLTLFGRRNTHLTL</sequence>
<evidence type="ECO:0000313" key="4">
    <source>
        <dbReference type="Proteomes" id="UP000324176"/>
    </source>
</evidence>